<reference evidence="2" key="1">
    <citation type="submission" date="2022-12" db="EMBL/GenBank/DDBJ databases">
        <authorList>
            <person name="Petersen C."/>
        </authorList>
    </citation>
    <scope>NUCLEOTIDE SEQUENCE</scope>
    <source>
        <strain evidence="2">IBT 21472</strain>
    </source>
</reference>
<evidence type="ECO:0000313" key="2">
    <source>
        <dbReference type="EMBL" id="KAJ5316199.1"/>
    </source>
</evidence>
<protein>
    <submittedName>
        <fullName evidence="2">Uncharacterized protein</fullName>
    </submittedName>
</protein>
<sequence length="404" mass="44789">MVDVVISPGFPGLWHEKEKAIVNLFSAQIPLNLKRPLPFDGGNWNSFDSASACHSKKHLTTVQRPTHRPPRAGKEMSHSSLFIHRAPETRNNHCYFPEHVEPPRSYADLMNGTAIKRTASSSSISSLRMGNGSLDHLYVPSMATTSDNCGRFVPYANWADTPSFASGSVESPSVSSSFDFNGLPKDEPCFDSLLFNAADHKTPSTQSRNLQFGDSHTSGLGQASQWTPWTNEPELSSQSYFLDNPTEVQNWSNPRPLTNPSPVPFFGLSYPVPTFSTIPGGQTGMLIAELPTSNDHTQPRPHSHSQPTVLPPAQIRELFQSEHPSPTSSSGSIKTSLHYSDSRDALLIEWKRRGLSYKDIKHIGGFKEAESTLRGRFRTLTKAKEQRVRKPKWTETDVGPHITS</sequence>
<reference evidence="2" key="2">
    <citation type="journal article" date="2023" name="IMA Fungus">
        <title>Comparative genomic study of the Penicillium genus elucidates a diverse pangenome and 15 lateral gene transfer events.</title>
        <authorList>
            <person name="Petersen C."/>
            <person name="Sorensen T."/>
            <person name="Nielsen M.R."/>
            <person name="Sondergaard T.E."/>
            <person name="Sorensen J.L."/>
            <person name="Fitzpatrick D.A."/>
            <person name="Frisvad J.C."/>
            <person name="Nielsen K.L."/>
        </authorList>
    </citation>
    <scope>NUCLEOTIDE SEQUENCE</scope>
    <source>
        <strain evidence="2">IBT 21472</strain>
    </source>
</reference>
<evidence type="ECO:0000256" key="1">
    <source>
        <dbReference type="SAM" id="MobiDB-lite"/>
    </source>
</evidence>
<organism evidence="2 3">
    <name type="scientific">Penicillium atrosanguineum</name>
    <dbReference type="NCBI Taxonomy" id="1132637"/>
    <lineage>
        <taxon>Eukaryota</taxon>
        <taxon>Fungi</taxon>
        <taxon>Dikarya</taxon>
        <taxon>Ascomycota</taxon>
        <taxon>Pezizomycotina</taxon>
        <taxon>Eurotiomycetes</taxon>
        <taxon>Eurotiomycetidae</taxon>
        <taxon>Eurotiales</taxon>
        <taxon>Aspergillaceae</taxon>
        <taxon>Penicillium</taxon>
    </lineage>
</organism>
<keyword evidence="3" id="KW-1185">Reference proteome</keyword>
<gene>
    <name evidence="2" type="ORF">N7476_006506</name>
</gene>
<feature type="compositionally biased region" description="Basic residues" evidence="1">
    <location>
        <begin position="57"/>
        <end position="71"/>
    </location>
</feature>
<dbReference type="AlphaFoldDB" id="A0A9W9HAI3"/>
<proteinExistence type="predicted"/>
<evidence type="ECO:0000313" key="3">
    <source>
        <dbReference type="Proteomes" id="UP001147746"/>
    </source>
</evidence>
<name>A0A9W9HAI3_9EURO</name>
<dbReference type="Proteomes" id="UP001147746">
    <property type="component" value="Unassembled WGS sequence"/>
</dbReference>
<accession>A0A9W9HAI3</accession>
<comment type="caution">
    <text evidence="2">The sequence shown here is derived from an EMBL/GenBank/DDBJ whole genome shotgun (WGS) entry which is preliminary data.</text>
</comment>
<dbReference type="EMBL" id="JAPZBO010000005">
    <property type="protein sequence ID" value="KAJ5316199.1"/>
    <property type="molecule type" value="Genomic_DNA"/>
</dbReference>
<feature type="region of interest" description="Disordered" evidence="1">
    <location>
        <begin position="57"/>
        <end position="78"/>
    </location>
</feature>